<evidence type="ECO:0000256" key="1">
    <source>
        <dbReference type="SAM" id="Phobius"/>
    </source>
</evidence>
<dbReference type="RefSeq" id="WP_041752178.1">
    <property type="nucleotide sequence ID" value="NZ_CP007806.1"/>
</dbReference>
<name>A0A075R5X4_BRELA</name>
<dbReference type="Proteomes" id="UP000005850">
    <property type="component" value="Chromosome"/>
</dbReference>
<evidence type="ECO:0000313" key="2">
    <source>
        <dbReference type="EMBL" id="AIG26846.1"/>
    </source>
</evidence>
<organism evidence="2 3">
    <name type="scientific">Brevibacillus laterosporus LMG 15441</name>
    <dbReference type="NCBI Taxonomy" id="1042163"/>
    <lineage>
        <taxon>Bacteria</taxon>
        <taxon>Bacillati</taxon>
        <taxon>Bacillota</taxon>
        <taxon>Bacilli</taxon>
        <taxon>Bacillales</taxon>
        <taxon>Paenibacillaceae</taxon>
        <taxon>Brevibacillus</taxon>
    </lineage>
</organism>
<dbReference type="AlphaFoldDB" id="A0A075R5X4"/>
<accession>A0A075R5X4</accession>
<feature type="transmembrane region" description="Helical" evidence="1">
    <location>
        <begin position="6"/>
        <end position="23"/>
    </location>
</feature>
<protein>
    <submittedName>
        <fullName evidence="2">Uncharacterized protein</fullName>
    </submittedName>
</protein>
<dbReference type="STRING" id="1042163.BRLA_c025270"/>
<gene>
    <name evidence="2" type="ORF">BRLA_c025270</name>
</gene>
<reference evidence="2 3" key="1">
    <citation type="journal article" date="2011" name="J. Bacteriol.">
        <title>Genome sequence of Brevibacillus laterosporus LMG 15441, a pathogen of invertebrates.</title>
        <authorList>
            <person name="Djukic M."/>
            <person name="Poehlein A."/>
            <person name="Thurmer A."/>
            <person name="Daniel R."/>
        </authorList>
    </citation>
    <scope>NUCLEOTIDE SEQUENCE [LARGE SCALE GENOMIC DNA]</scope>
    <source>
        <strain evidence="2 3">LMG 15441</strain>
    </source>
</reference>
<dbReference type="KEGG" id="blr:BRLA_c025270"/>
<keyword evidence="1" id="KW-0472">Membrane</keyword>
<dbReference type="EMBL" id="CP007806">
    <property type="protein sequence ID" value="AIG26846.1"/>
    <property type="molecule type" value="Genomic_DNA"/>
</dbReference>
<keyword evidence="1" id="KW-0812">Transmembrane</keyword>
<dbReference type="HOGENOM" id="CLU_1783198_0_0_9"/>
<keyword evidence="1" id="KW-1133">Transmembrane helix</keyword>
<evidence type="ECO:0000313" key="3">
    <source>
        <dbReference type="Proteomes" id="UP000005850"/>
    </source>
</evidence>
<proteinExistence type="predicted"/>
<keyword evidence="3" id="KW-1185">Reference proteome</keyword>
<sequence>MINVLIIFSGIIVLLMIAIRFWLAKKRLVHEVRLIHTLQKQLGTSFSTIILVDYASPNFKSIDHLLAQGENKKIIVFFSAPDWLITIKAKLWKNHLVVNSSSFSWFTPLLHNNPVLVQRHHKIFHFSDSYEYVRFVMTEKEELIS</sequence>